<reference evidence="1 2" key="1">
    <citation type="submission" date="2020-07" db="EMBL/GenBank/DDBJ databases">
        <title>Sequencing the genomes of 1000 actinobacteria strains.</title>
        <authorList>
            <person name="Klenk H.-P."/>
        </authorList>
    </citation>
    <scope>NUCLEOTIDE SEQUENCE [LARGE SCALE GENOMIC DNA]</scope>
    <source>
        <strain evidence="1 2">DSM 40398</strain>
    </source>
</reference>
<sequence>MVVLSCAPRRGAAAAANSFYFLDLRVLEVLPSSSDSVELSEPLDFEFVEFVEFAAFLELGLAEAAELGLTEAVELGLLVLLRCLCLSWSGSHSYPGTPSSQ</sequence>
<name>A0A7Y9EFI3_9ACTN</name>
<accession>A0A7Y9EFI3</accession>
<evidence type="ECO:0000313" key="1">
    <source>
        <dbReference type="EMBL" id="NYD46591.1"/>
    </source>
</evidence>
<dbReference type="Proteomes" id="UP000529783">
    <property type="component" value="Unassembled WGS sequence"/>
</dbReference>
<proteinExistence type="predicted"/>
<dbReference type="AlphaFoldDB" id="A0A7Y9EFI3"/>
<protein>
    <submittedName>
        <fullName evidence="1">Uncharacterized protein</fullName>
    </submittedName>
</protein>
<organism evidence="1 2">
    <name type="scientific">Actinomadura luteofluorescens</name>
    <dbReference type="NCBI Taxonomy" id="46163"/>
    <lineage>
        <taxon>Bacteria</taxon>
        <taxon>Bacillati</taxon>
        <taxon>Actinomycetota</taxon>
        <taxon>Actinomycetes</taxon>
        <taxon>Streptosporangiales</taxon>
        <taxon>Thermomonosporaceae</taxon>
        <taxon>Actinomadura</taxon>
    </lineage>
</organism>
<keyword evidence="2" id="KW-1185">Reference proteome</keyword>
<dbReference type="RefSeq" id="WP_179843823.1">
    <property type="nucleotide sequence ID" value="NZ_JACCBA010000001.1"/>
</dbReference>
<dbReference type="EMBL" id="JACCBA010000001">
    <property type="protein sequence ID" value="NYD46591.1"/>
    <property type="molecule type" value="Genomic_DNA"/>
</dbReference>
<evidence type="ECO:0000313" key="2">
    <source>
        <dbReference type="Proteomes" id="UP000529783"/>
    </source>
</evidence>
<gene>
    <name evidence="1" type="ORF">BJY14_002574</name>
</gene>
<comment type="caution">
    <text evidence="1">The sequence shown here is derived from an EMBL/GenBank/DDBJ whole genome shotgun (WGS) entry which is preliminary data.</text>
</comment>